<sequence>MIDYNKPLRTGYFQRLNGAVFSDSLAVPVYSQMAPNDAVYPYIILSTQTGVESSTKNNQGQDNTILIDIVTGFIGAINDEVADDIADQIYGLVHPADKNFVDVGPNLQILSTDLLLDTTVGGQNNTYKLFRRLIRFGHKIHERTFN</sequence>
<proteinExistence type="predicted"/>
<protein>
    <submittedName>
        <fullName evidence="1">Uncharacterized protein</fullName>
    </submittedName>
</protein>
<dbReference type="Gene3D" id="3.30.2000.30">
    <property type="match status" value="1"/>
</dbReference>
<name>A0A1T4SNG3_9BACT</name>
<reference evidence="2" key="1">
    <citation type="submission" date="2017-02" db="EMBL/GenBank/DDBJ databases">
        <authorList>
            <person name="Varghese N."/>
            <person name="Submissions S."/>
        </authorList>
    </citation>
    <scope>NUCLEOTIDE SEQUENCE [LARGE SCALE GENOMIC DNA]</scope>
    <source>
        <strain evidence="2">DSM 22224</strain>
    </source>
</reference>
<dbReference type="AlphaFoldDB" id="A0A1T4SNG3"/>
<dbReference type="EMBL" id="FUWZ01000003">
    <property type="protein sequence ID" value="SKA29769.1"/>
    <property type="molecule type" value="Genomic_DNA"/>
</dbReference>
<evidence type="ECO:0000313" key="2">
    <source>
        <dbReference type="Proteomes" id="UP000190367"/>
    </source>
</evidence>
<dbReference type="OrthoDB" id="965011at2"/>
<dbReference type="STRING" id="634771.SAMN04488128_103171"/>
<dbReference type="RefSeq" id="WP_078670545.1">
    <property type="nucleotide sequence ID" value="NZ_FUWZ01000003.1"/>
</dbReference>
<accession>A0A1T4SNG3</accession>
<evidence type="ECO:0000313" key="1">
    <source>
        <dbReference type="EMBL" id="SKA29769.1"/>
    </source>
</evidence>
<dbReference type="Proteomes" id="UP000190367">
    <property type="component" value="Unassembled WGS sequence"/>
</dbReference>
<organism evidence="1 2">
    <name type="scientific">Chitinophaga eiseniae</name>
    <dbReference type="NCBI Taxonomy" id="634771"/>
    <lineage>
        <taxon>Bacteria</taxon>
        <taxon>Pseudomonadati</taxon>
        <taxon>Bacteroidota</taxon>
        <taxon>Chitinophagia</taxon>
        <taxon>Chitinophagales</taxon>
        <taxon>Chitinophagaceae</taxon>
        <taxon>Chitinophaga</taxon>
    </lineage>
</organism>
<dbReference type="InterPro" id="IPR053745">
    <property type="entry name" value="Viral_Tail_Comp_sf"/>
</dbReference>
<keyword evidence="2" id="KW-1185">Reference proteome</keyword>
<gene>
    <name evidence="1" type="ORF">SAMN04488128_103171</name>
</gene>